<dbReference type="SUPFAM" id="SSF53335">
    <property type="entry name" value="S-adenosyl-L-methionine-dependent methyltransferases"/>
    <property type="match status" value="1"/>
</dbReference>
<feature type="non-terminal residue" evidence="3">
    <location>
        <position position="156"/>
    </location>
</feature>
<feature type="domain" description="Methyltransferase" evidence="2">
    <location>
        <begin position="26"/>
        <end position="115"/>
    </location>
</feature>
<evidence type="ECO:0000256" key="1">
    <source>
        <dbReference type="ARBA" id="ARBA00022679"/>
    </source>
</evidence>
<dbReference type="EMBL" id="BARS01013337">
    <property type="protein sequence ID" value="GAF95822.1"/>
    <property type="molecule type" value="Genomic_DNA"/>
</dbReference>
<comment type="caution">
    <text evidence="3">The sequence shown here is derived from an EMBL/GenBank/DDBJ whole genome shotgun (WGS) entry which is preliminary data.</text>
</comment>
<feature type="non-terminal residue" evidence="3">
    <location>
        <position position="1"/>
    </location>
</feature>
<evidence type="ECO:0000259" key="2">
    <source>
        <dbReference type="Pfam" id="PF13649"/>
    </source>
</evidence>
<accession>X0U621</accession>
<evidence type="ECO:0000313" key="3">
    <source>
        <dbReference type="EMBL" id="GAF95822.1"/>
    </source>
</evidence>
<dbReference type="GO" id="GO:0016740">
    <property type="term" value="F:transferase activity"/>
    <property type="evidence" value="ECO:0007669"/>
    <property type="project" value="UniProtKB-KW"/>
</dbReference>
<dbReference type="Gene3D" id="3.40.50.150">
    <property type="entry name" value="Vaccinia Virus protein VP39"/>
    <property type="match status" value="1"/>
</dbReference>
<dbReference type="InterPro" id="IPR029063">
    <property type="entry name" value="SAM-dependent_MTases_sf"/>
</dbReference>
<dbReference type="AlphaFoldDB" id="X0U621"/>
<reference evidence="3" key="1">
    <citation type="journal article" date="2014" name="Front. Microbiol.">
        <title>High frequency of phylogenetically diverse reductive dehalogenase-homologous genes in deep subseafloor sedimentary metagenomes.</title>
        <authorList>
            <person name="Kawai M."/>
            <person name="Futagami T."/>
            <person name="Toyoda A."/>
            <person name="Takaki Y."/>
            <person name="Nishi S."/>
            <person name="Hori S."/>
            <person name="Arai W."/>
            <person name="Tsubouchi T."/>
            <person name="Morono Y."/>
            <person name="Uchiyama I."/>
            <person name="Ito T."/>
            <person name="Fujiyama A."/>
            <person name="Inagaki F."/>
            <person name="Takami H."/>
        </authorList>
    </citation>
    <scope>NUCLEOTIDE SEQUENCE</scope>
    <source>
        <strain evidence="3">Expedition CK06-06</strain>
    </source>
</reference>
<name>X0U621_9ZZZZ</name>
<sequence length="156" mass="17557">KDYETEANTIKELIKKYKDFDGNKLLDVGCGTGTHVKHFRNDFSCTGIDINDEMVEVAKSKIPDVIFAQGDMVDFNLKTNFDVILCLFSSIGYVKTYSNLEKTLKNFANHLKNGGLLIIEPWFTKSAFWVGVPGMTTYDGEDVKIARLNTTRVEGD</sequence>
<organism evidence="3">
    <name type="scientific">marine sediment metagenome</name>
    <dbReference type="NCBI Taxonomy" id="412755"/>
    <lineage>
        <taxon>unclassified sequences</taxon>
        <taxon>metagenomes</taxon>
        <taxon>ecological metagenomes</taxon>
    </lineage>
</organism>
<gene>
    <name evidence="3" type="ORF">S01H1_23227</name>
</gene>
<dbReference type="CDD" id="cd02440">
    <property type="entry name" value="AdoMet_MTases"/>
    <property type="match status" value="1"/>
</dbReference>
<dbReference type="PANTHER" id="PTHR43861">
    <property type="entry name" value="TRANS-ACONITATE 2-METHYLTRANSFERASE-RELATED"/>
    <property type="match status" value="1"/>
</dbReference>
<dbReference type="Pfam" id="PF13649">
    <property type="entry name" value="Methyltransf_25"/>
    <property type="match status" value="1"/>
</dbReference>
<protein>
    <recommendedName>
        <fullName evidence="2">Methyltransferase domain-containing protein</fullName>
    </recommendedName>
</protein>
<proteinExistence type="predicted"/>
<dbReference type="InterPro" id="IPR041698">
    <property type="entry name" value="Methyltransf_25"/>
</dbReference>
<keyword evidence="1" id="KW-0808">Transferase</keyword>